<feature type="compositionally biased region" description="Acidic residues" evidence="1">
    <location>
        <begin position="129"/>
        <end position="142"/>
    </location>
</feature>
<name>A0A6G1K7T9_9PLEO</name>
<accession>A0A6G1K7T9</accession>
<keyword evidence="3" id="KW-1185">Reference proteome</keyword>
<evidence type="ECO:0000256" key="1">
    <source>
        <dbReference type="SAM" id="MobiDB-lite"/>
    </source>
</evidence>
<feature type="region of interest" description="Disordered" evidence="1">
    <location>
        <begin position="129"/>
        <end position="148"/>
    </location>
</feature>
<gene>
    <name evidence="2" type="ORF">K504DRAFT_535039</name>
</gene>
<dbReference type="AlphaFoldDB" id="A0A6G1K7T9"/>
<protein>
    <submittedName>
        <fullName evidence="2">Uncharacterized protein</fullName>
    </submittedName>
</protein>
<proteinExistence type="predicted"/>
<dbReference type="Proteomes" id="UP000799428">
    <property type="component" value="Unassembled WGS sequence"/>
</dbReference>
<evidence type="ECO:0000313" key="3">
    <source>
        <dbReference type="Proteomes" id="UP000799428"/>
    </source>
</evidence>
<organism evidence="2 3">
    <name type="scientific">Pleomassaria siparia CBS 279.74</name>
    <dbReference type="NCBI Taxonomy" id="1314801"/>
    <lineage>
        <taxon>Eukaryota</taxon>
        <taxon>Fungi</taxon>
        <taxon>Dikarya</taxon>
        <taxon>Ascomycota</taxon>
        <taxon>Pezizomycotina</taxon>
        <taxon>Dothideomycetes</taxon>
        <taxon>Pleosporomycetidae</taxon>
        <taxon>Pleosporales</taxon>
        <taxon>Pleomassariaceae</taxon>
        <taxon>Pleomassaria</taxon>
    </lineage>
</organism>
<evidence type="ECO:0000313" key="2">
    <source>
        <dbReference type="EMBL" id="KAF2708437.1"/>
    </source>
</evidence>
<sequence>MLLKGHYTPFETPPAMAQWGRTVTYDDYNKMLQGFRPRSMDDKWTMKADTPEDAQGNTVVHAYFGRQNYEEIALTIVTGDPNETEAKDWATIAKISWKVEHPGGTELTEEDAKARAIRLCKGLLGCAMEEEEKEEEEEEEEVKEEKKD</sequence>
<reference evidence="2" key="1">
    <citation type="journal article" date="2020" name="Stud. Mycol.">
        <title>101 Dothideomycetes genomes: a test case for predicting lifestyles and emergence of pathogens.</title>
        <authorList>
            <person name="Haridas S."/>
            <person name="Albert R."/>
            <person name="Binder M."/>
            <person name="Bloem J."/>
            <person name="Labutti K."/>
            <person name="Salamov A."/>
            <person name="Andreopoulos B."/>
            <person name="Baker S."/>
            <person name="Barry K."/>
            <person name="Bills G."/>
            <person name="Bluhm B."/>
            <person name="Cannon C."/>
            <person name="Castanera R."/>
            <person name="Culley D."/>
            <person name="Daum C."/>
            <person name="Ezra D."/>
            <person name="Gonzalez J."/>
            <person name="Henrissat B."/>
            <person name="Kuo A."/>
            <person name="Liang C."/>
            <person name="Lipzen A."/>
            <person name="Lutzoni F."/>
            <person name="Magnuson J."/>
            <person name="Mondo S."/>
            <person name="Nolan M."/>
            <person name="Ohm R."/>
            <person name="Pangilinan J."/>
            <person name="Park H.-J."/>
            <person name="Ramirez L."/>
            <person name="Alfaro M."/>
            <person name="Sun H."/>
            <person name="Tritt A."/>
            <person name="Yoshinaga Y."/>
            <person name="Zwiers L.-H."/>
            <person name="Turgeon B."/>
            <person name="Goodwin S."/>
            <person name="Spatafora J."/>
            <person name="Crous P."/>
            <person name="Grigoriev I."/>
        </authorList>
    </citation>
    <scope>NUCLEOTIDE SEQUENCE</scope>
    <source>
        <strain evidence="2">CBS 279.74</strain>
    </source>
</reference>
<dbReference type="OrthoDB" id="4521980at2759"/>
<dbReference type="EMBL" id="MU005772">
    <property type="protein sequence ID" value="KAF2708437.1"/>
    <property type="molecule type" value="Genomic_DNA"/>
</dbReference>